<comment type="caution">
    <text evidence="1">The sequence shown here is derived from an EMBL/GenBank/DDBJ whole genome shotgun (WGS) entry which is preliminary data.</text>
</comment>
<dbReference type="EMBL" id="JACAGC010000006">
    <property type="protein sequence ID" value="KAF6361693.1"/>
    <property type="molecule type" value="Genomic_DNA"/>
</dbReference>
<organism evidence="1 2">
    <name type="scientific">Rhinolophus ferrumequinum</name>
    <name type="common">Greater horseshoe bat</name>
    <dbReference type="NCBI Taxonomy" id="59479"/>
    <lineage>
        <taxon>Eukaryota</taxon>
        <taxon>Metazoa</taxon>
        <taxon>Chordata</taxon>
        <taxon>Craniata</taxon>
        <taxon>Vertebrata</taxon>
        <taxon>Euteleostomi</taxon>
        <taxon>Mammalia</taxon>
        <taxon>Eutheria</taxon>
        <taxon>Laurasiatheria</taxon>
        <taxon>Chiroptera</taxon>
        <taxon>Yinpterochiroptera</taxon>
        <taxon>Rhinolophoidea</taxon>
        <taxon>Rhinolophidae</taxon>
        <taxon>Rhinolophinae</taxon>
        <taxon>Rhinolophus</taxon>
    </lineage>
</organism>
<name>A0A7J7YI78_RHIFE</name>
<proteinExistence type="predicted"/>
<gene>
    <name evidence="1" type="ORF">mRhiFer1_009921</name>
</gene>
<reference evidence="1 2" key="1">
    <citation type="journal article" date="2020" name="Nature">
        <title>Six reference-quality genomes reveal evolution of bat adaptations.</title>
        <authorList>
            <person name="Jebb D."/>
            <person name="Huang Z."/>
            <person name="Pippel M."/>
            <person name="Hughes G.M."/>
            <person name="Lavrichenko K."/>
            <person name="Devanna P."/>
            <person name="Winkler S."/>
            <person name="Jermiin L.S."/>
            <person name="Skirmuntt E.C."/>
            <person name="Katzourakis A."/>
            <person name="Burkitt-Gray L."/>
            <person name="Ray D.A."/>
            <person name="Sullivan K.A.M."/>
            <person name="Roscito J.G."/>
            <person name="Kirilenko B.M."/>
            <person name="Davalos L.M."/>
            <person name="Corthals A.P."/>
            <person name="Power M.L."/>
            <person name="Jones G."/>
            <person name="Ransome R.D."/>
            <person name="Dechmann D.K.N."/>
            <person name="Locatelli A.G."/>
            <person name="Puechmaille S.J."/>
            <person name="Fedrigo O."/>
            <person name="Jarvis E.D."/>
            <person name="Hiller M."/>
            <person name="Vernes S.C."/>
            <person name="Myers E.W."/>
            <person name="Teeling E.C."/>
        </authorList>
    </citation>
    <scope>NUCLEOTIDE SEQUENCE [LARGE SCALE GENOMIC DNA]</scope>
    <source>
        <strain evidence="1">MRhiFer1</strain>
        <tissue evidence="1">Lung</tissue>
    </source>
</reference>
<evidence type="ECO:0000313" key="1">
    <source>
        <dbReference type="EMBL" id="KAF6361693.1"/>
    </source>
</evidence>
<dbReference type="AlphaFoldDB" id="A0A7J7YI78"/>
<evidence type="ECO:0000313" key="2">
    <source>
        <dbReference type="Proteomes" id="UP000585614"/>
    </source>
</evidence>
<dbReference type="Proteomes" id="UP000585614">
    <property type="component" value="Unassembled WGS sequence"/>
</dbReference>
<accession>A0A7J7YI78</accession>
<sequence length="138" mass="15735">MGRRQRQPEMLKRPHKKSSWFKMLPDDAHTVTNTIATTAMIDTGHHCYYHCHKTTGHRVSVSCICASLHLNSKVRVGASVWLSFDFCICVLDARGLGMSEAQENIPQYQGSFKSQRSWVGITHFTQCTAQFPARFYAR</sequence>
<protein>
    <submittedName>
        <fullName evidence="1">Uncharacterized protein</fullName>
    </submittedName>
</protein>